<dbReference type="Gene3D" id="3.20.20.70">
    <property type="entry name" value="Aldolase class I"/>
    <property type="match status" value="1"/>
</dbReference>
<accession>A0AAW4DKN6</accession>
<dbReference type="SUPFAM" id="SSF51445">
    <property type="entry name" value="(Trans)glycosidases"/>
    <property type="match status" value="1"/>
</dbReference>
<evidence type="ECO:0000259" key="1">
    <source>
        <dbReference type="Pfam" id="PF19200"/>
    </source>
</evidence>
<reference evidence="2" key="1">
    <citation type="submission" date="2020-07" db="EMBL/GenBank/DDBJ databases">
        <title>Comparative genomics analyses of Lactobacillus crispatus isolated from different ecological niches.</title>
        <authorList>
            <person name="Mancino W."/>
            <person name="Mancabelli L."/>
            <person name="Lugli G.A."/>
            <person name="Milani C."/>
            <person name="Viappiani A."/>
            <person name="Anzalone R."/>
            <person name="Longhi G."/>
            <person name="Ventura M."/>
            <person name="Turroni F."/>
        </authorList>
    </citation>
    <scope>NUCLEOTIDE SEQUENCE</scope>
    <source>
        <strain evidence="2">LB65</strain>
    </source>
</reference>
<dbReference type="Proteomes" id="UP001194414">
    <property type="component" value="Unassembled WGS sequence"/>
</dbReference>
<organism evidence="2 3">
    <name type="scientific">Lactobacillus crispatus</name>
    <dbReference type="NCBI Taxonomy" id="47770"/>
    <lineage>
        <taxon>Bacteria</taxon>
        <taxon>Bacillati</taxon>
        <taxon>Bacillota</taxon>
        <taxon>Bacilli</taxon>
        <taxon>Lactobacillales</taxon>
        <taxon>Lactobacillaceae</taxon>
        <taxon>Lactobacillus</taxon>
    </lineage>
</organism>
<dbReference type="InterPro" id="IPR013785">
    <property type="entry name" value="Aldolase_TIM"/>
</dbReference>
<gene>
    <name evidence="2" type="ORF">HYQ56_0472</name>
</gene>
<name>A0AAW4DKN6_9LACO</name>
<protein>
    <submittedName>
        <fullName evidence="2">PTS-associated protein</fullName>
    </submittedName>
</protein>
<sequence>MTMRNLGLSIYPDHSEYQKDAEYLELGHKYGFTRIFMSMLEVQVSVEETKAKYQKNHWLWQQLGLPNLYRCFSWALQESRHLLLGSEVFQRNRSDWLKTRSSV</sequence>
<dbReference type="AlphaFoldDB" id="A0AAW4DKN6"/>
<evidence type="ECO:0000313" key="2">
    <source>
        <dbReference type="EMBL" id="MBI1707493.1"/>
    </source>
</evidence>
<dbReference type="Pfam" id="PF19200">
    <property type="entry name" value="MupG_N"/>
    <property type="match status" value="1"/>
</dbReference>
<feature type="domain" description="6-phospho-N-acetylmuramidase N-terminal" evidence="1">
    <location>
        <begin position="6"/>
        <end position="64"/>
    </location>
</feature>
<dbReference type="InterPro" id="IPR017853">
    <property type="entry name" value="GH"/>
</dbReference>
<dbReference type="EMBL" id="JACCPP010000009">
    <property type="protein sequence ID" value="MBI1707493.1"/>
    <property type="molecule type" value="Genomic_DNA"/>
</dbReference>
<proteinExistence type="predicted"/>
<comment type="caution">
    <text evidence="2">The sequence shown here is derived from an EMBL/GenBank/DDBJ whole genome shotgun (WGS) entry which is preliminary data.</text>
</comment>
<evidence type="ECO:0000313" key="3">
    <source>
        <dbReference type="Proteomes" id="UP001194414"/>
    </source>
</evidence>
<dbReference type="InterPro" id="IPR043797">
    <property type="entry name" value="MupG_N"/>
</dbReference>